<evidence type="ECO:0000256" key="1">
    <source>
        <dbReference type="SAM" id="MobiDB-lite"/>
    </source>
</evidence>
<accession>A0A8J5XUT9</accession>
<keyword evidence="3" id="KW-1185">Reference proteome</keyword>
<proteinExistence type="predicted"/>
<feature type="region of interest" description="Disordered" evidence="1">
    <location>
        <begin position="293"/>
        <end position="317"/>
    </location>
</feature>
<protein>
    <submittedName>
        <fullName evidence="2">Uncharacterized protein</fullName>
    </submittedName>
</protein>
<evidence type="ECO:0000313" key="3">
    <source>
        <dbReference type="Proteomes" id="UP000751190"/>
    </source>
</evidence>
<feature type="region of interest" description="Disordered" evidence="1">
    <location>
        <begin position="224"/>
        <end position="267"/>
    </location>
</feature>
<dbReference type="AlphaFoldDB" id="A0A8J5XUT9"/>
<feature type="compositionally biased region" description="Low complexity" evidence="1">
    <location>
        <begin position="227"/>
        <end position="238"/>
    </location>
</feature>
<evidence type="ECO:0000313" key="2">
    <source>
        <dbReference type="EMBL" id="KAG8471014.1"/>
    </source>
</evidence>
<reference evidence="2" key="1">
    <citation type="submission" date="2021-05" db="EMBL/GenBank/DDBJ databases">
        <title>The genome of the haptophyte Pavlova lutheri (Diacronema luteri, Pavlovales) - a model for lipid biosynthesis in eukaryotic algae.</title>
        <authorList>
            <person name="Hulatt C.J."/>
            <person name="Posewitz M.C."/>
        </authorList>
    </citation>
    <scope>NUCLEOTIDE SEQUENCE</scope>
    <source>
        <strain evidence="2">NIVA-4/92</strain>
    </source>
</reference>
<gene>
    <name evidence="2" type="ORF">KFE25_009435</name>
</gene>
<name>A0A8J5XUT9_DIALT</name>
<sequence length="464" mass="49926">MSAPSGEYRALEYSSEVEDVPLWVAERPLLPGFQERASVELCNWWYSHNSPEQVARVAANSSVGTLLRVFSVPSTLGDDGIAVVMQSRMRIKVLRSRMHAGLHYADVQLLPDSEEVTQHVDLAVHALSSLPSAGHWLRSRDAETVVRSVAHAAAVTTARAWECYECSARIGTFKFGVTELVRMNRTVDTIALAADAHAIALSAAEQASRIENLRYARPADAPAEWLADGPAPGGADAAEPVSAASDGRADPTPAGATDNASPPAADRAAAETVHVVLAARAAARFLANRAAAESSAADVRDEPAGGESGGGAQQTASLKQSLQQAEWDLWLSIDAVWFLLSKLSSKRSLLLPDQVLQLQPPPPPGGWAHQYCMQQGSPAVVTSEWAFDEAYPLARRAQRLSFVASSLMPGAPQQQILEIDGVVERLRLLRTIFERHEMALRSLVALQEIEADGTISSPLDDDLR</sequence>
<dbReference type="EMBL" id="JAGTXO010000001">
    <property type="protein sequence ID" value="KAG8471014.1"/>
    <property type="molecule type" value="Genomic_DNA"/>
</dbReference>
<dbReference type="OrthoDB" id="10458187at2759"/>
<dbReference type="Proteomes" id="UP000751190">
    <property type="component" value="Unassembled WGS sequence"/>
</dbReference>
<comment type="caution">
    <text evidence="2">The sequence shown here is derived from an EMBL/GenBank/DDBJ whole genome shotgun (WGS) entry which is preliminary data.</text>
</comment>
<organism evidence="2 3">
    <name type="scientific">Diacronema lutheri</name>
    <name type="common">Unicellular marine alga</name>
    <name type="synonym">Monochrysis lutheri</name>
    <dbReference type="NCBI Taxonomy" id="2081491"/>
    <lineage>
        <taxon>Eukaryota</taxon>
        <taxon>Haptista</taxon>
        <taxon>Haptophyta</taxon>
        <taxon>Pavlovophyceae</taxon>
        <taxon>Pavlovales</taxon>
        <taxon>Pavlovaceae</taxon>
        <taxon>Diacronema</taxon>
    </lineage>
</organism>